<keyword evidence="1" id="KW-1133">Transmembrane helix</keyword>
<dbReference type="PANTHER" id="PTHR31627:SF42">
    <property type="entry name" value="G_PROTEIN_RECEP_F1_2 DOMAIN-CONTAINING PROTEIN-RELATED"/>
    <property type="match status" value="1"/>
</dbReference>
<accession>A0A0N5B9U6</accession>
<evidence type="ECO:0000313" key="3">
    <source>
        <dbReference type="WBParaSite" id="SPAL_0000281600.1"/>
    </source>
</evidence>
<proteinExistence type="predicted"/>
<dbReference type="InterPro" id="IPR019426">
    <property type="entry name" value="7TM_GPCR_serpentine_rcpt_Srv"/>
</dbReference>
<dbReference type="PANTHER" id="PTHR31627">
    <property type="entry name" value="SERPENTINE RECEPTOR CLASS GAMMA-RELATED"/>
    <property type="match status" value="1"/>
</dbReference>
<dbReference type="Pfam" id="PF10323">
    <property type="entry name" value="7TM_GPCR_Srv"/>
    <property type="match status" value="1"/>
</dbReference>
<dbReference type="Proteomes" id="UP000046392">
    <property type="component" value="Unplaced"/>
</dbReference>
<protein>
    <submittedName>
        <fullName evidence="3">Serpentine receptor class gamma</fullName>
    </submittedName>
</protein>
<keyword evidence="1" id="KW-0812">Transmembrane</keyword>
<reference evidence="3" key="1">
    <citation type="submission" date="2017-02" db="UniProtKB">
        <authorList>
            <consortium name="WormBaseParasite"/>
        </authorList>
    </citation>
    <scope>IDENTIFICATION</scope>
</reference>
<feature type="transmembrane region" description="Helical" evidence="1">
    <location>
        <begin position="6"/>
        <end position="27"/>
    </location>
</feature>
<keyword evidence="1" id="KW-0472">Membrane</keyword>
<evidence type="ECO:0000313" key="2">
    <source>
        <dbReference type="Proteomes" id="UP000046392"/>
    </source>
</evidence>
<organism evidence="2 3">
    <name type="scientific">Strongyloides papillosus</name>
    <name type="common">Intestinal threadworm</name>
    <dbReference type="NCBI Taxonomy" id="174720"/>
    <lineage>
        <taxon>Eukaryota</taxon>
        <taxon>Metazoa</taxon>
        <taxon>Ecdysozoa</taxon>
        <taxon>Nematoda</taxon>
        <taxon>Chromadorea</taxon>
        <taxon>Rhabditida</taxon>
        <taxon>Tylenchina</taxon>
        <taxon>Panagrolaimomorpha</taxon>
        <taxon>Strongyloidoidea</taxon>
        <taxon>Strongyloididae</taxon>
        <taxon>Strongyloides</taxon>
    </lineage>
</organism>
<feature type="transmembrane region" description="Helical" evidence="1">
    <location>
        <begin position="39"/>
        <end position="63"/>
    </location>
</feature>
<feature type="transmembrane region" description="Helical" evidence="1">
    <location>
        <begin position="257"/>
        <end position="280"/>
    </location>
</feature>
<feature type="transmembrane region" description="Helical" evidence="1">
    <location>
        <begin position="174"/>
        <end position="197"/>
    </location>
</feature>
<sequence>MIAYNLILICIDLLLLFLSITVYLFLLWKLIRKDPDFPIKFYGILVINNTFEFIFIITEYFIVRLPFFNVLNEWYINMKTFPGMLYGLSVYLPCIIGFGHLTQVINRFVIIKFPLSFDKIFNKWLIGGLFVLQFSFPSVIMLWCWNETGVVSFVEDDSTTILELQNYKKQYNSIIFGICSIIVSCAACCFFGIWSFILVVKMRQGNNATQLRREINLFVFVSFEILAQILLIIAAVIQVVSGYLTYNPSVYNIALHLYPFCEDLLCLVNGLILLITCQTVRTRYIAFYKKLLLCNRFSSKKAKPAAQLSSNRIK</sequence>
<dbReference type="WBParaSite" id="SPAL_0000281600.1">
    <property type="protein sequence ID" value="SPAL_0000281600.1"/>
    <property type="gene ID" value="SPAL_0000281600"/>
</dbReference>
<name>A0A0N5B9U6_STREA</name>
<feature type="transmembrane region" description="Helical" evidence="1">
    <location>
        <begin position="83"/>
        <end position="103"/>
    </location>
</feature>
<feature type="transmembrane region" description="Helical" evidence="1">
    <location>
        <begin position="124"/>
        <end position="143"/>
    </location>
</feature>
<evidence type="ECO:0000256" key="1">
    <source>
        <dbReference type="SAM" id="Phobius"/>
    </source>
</evidence>
<keyword evidence="2" id="KW-1185">Reference proteome</keyword>
<feature type="transmembrane region" description="Helical" evidence="1">
    <location>
        <begin position="217"/>
        <end position="237"/>
    </location>
</feature>
<dbReference type="AlphaFoldDB" id="A0A0N5B9U6"/>
<dbReference type="InterPro" id="IPR051119">
    <property type="entry name" value="Nematode_SR-like"/>
</dbReference>